<dbReference type="HOGENOM" id="CLU_3403222_0_0_10"/>
<name>F5IXY4_9BACT</name>
<gene>
    <name evidence="1" type="ORF">HMPREF9455_01951</name>
</gene>
<dbReference type="AlphaFoldDB" id="F5IXY4"/>
<keyword evidence="2" id="KW-1185">Reference proteome</keyword>
<dbReference type="EMBL" id="ADLV01000020">
    <property type="protein sequence ID" value="EGK01803.1"/>
    <property type="molecule type" value="Genomic_DNA"/>
</dbReference>
<sequence length="30" mass="3499">MLNKGIFNHIKAENEFFVLLTTTNRSTFVI</sequence>
<proteinExistence type="predicted"/>
<comment type="caution">
    <text evidence="1">The sequence shown here is derived from an EMBL/GenBank/DDBJ whole genome shotgun (WGS) entry which is preliminary data.</text>
</comment>
<evidence type="ECO:0000313" key="1">
    <source>
        <dbReference type="EMBL" id="EGK01803.1"/>
    </source>
</evidence>
<dbReference type="STRING" id="742766.HMPREF9455_01951"/>
<dbReference type="Proteomes" id="UP000004913">
    <property type="component" value="Unassembled WGS sequence"/>
</dbReference>
<reference evidence="1 2" key="1">
    <citation type="submission" date="2011-04" db="EMBL/GenBank/DDBJ databases">
        <title>The Genome Sequence of Dysgonomonas gadei ATCC BAA-286.</title>
        <authorList>
            <consortium name="The Broad Institute Genome Sequencing Platform"/>
            <person name="Earl A."/>
            <person name="Ward D."/>
            <person name="Feldgarden M."/>
            <person name="Gevers D."/>
            <person name="Pudlo N."/>
            <person name="Martens E."/>
            <person name="Allen-Vercoe E."/>
            <person name="Young S.K."/>
            <person name="Zeng Q."/>
            <person name="Gargeya S."/>
            <person name="Fitzgerald M."/>
            <person name="Haas B."/>
            <person name="Abouelleil A."/>
            <person name="Alvarado L."/>
            <person name="Arachchi H.M."/>
            <person name="Berlin A."/>
            <person name="Brown A."/>
            <person name="Chapman S.B."/>
            <person name="Chen Z."/>
            <person name="Dunbar C."/>
            <person name="Freedman E."/>
            <person name="Gearin G."/>
            <person name="Gellesch M."/>
            <person name="Goldberg J."/>
            <person name="Griggs A."/>
            <person name="Gujja S."/>
            <person name="Heiman D."/>
            <person name="Howarth C."/>
            <person name="Larson L."/>
            <person name="Lui A."/>
            <person name="MacDonald P.J.P."/>
            <person name="Mehta T."/>
            <person name="Montmayeur A."/>
            <person name="Murphy C."/>
            <person name="Neiman D."/>
            <person name="Pearson M."/>
            <person name="Priest M."/>
            <person name="Roberts A."/>
            <person name="Saif S."/>
            <person name="Shea T."/>
            <person name="Shenoy N."/>
            <person name="Sisk P."/>
            <person name="Stolte C."/>
            <person name="Sykes S."/>
            <person name="Yandava C."/>
            <person name="Wortman J."/>
            <person name="Nusbaum C."/>
            <person name="Birren B."/>
        </authorList>
    </citation>
    <scope>NUCLEOTIDE SEQUENCE [LARGE SCALE GENOMIC DNA]</scope>
    <source>
        <strain evidence="1 2">ATCC BAA-286</strain>
    </source>
</reference>
<evidence type="ECO:0000313" key="2">
    <source>
        <dbReference type="Proteomes" id="UP000004913"/>
    </source>
</evidence>
<organism evidence="1 2">
    <name type="scientific">Dysgonomonas gadei ATCC BAA-286</name>
    <dbReference type="NCBI Taxonomy" id="742766"/>
    <lineage>
        <taxon>Bacteria</taxon>
        <taxon>Pseudomonadati</taxon>
        <taxon>Bacteroidota</taxon>
        <taxon>Bacteroidia</taxon>
        <taxon>Bacteroidales</taxon>
        <taxon>Dysgonomonadaceae</taxon>
        <taxon>Dysgonomonas</taxon>
    </lineage>
</organism>
<accession>F5IXY4</accession>
<protein>
    <submittedName>
        <fullName evidence="1">Uncharacterized protein</fullName>
    </submittedName>
</protein>